<dbReference type="InterPro" id="IPR041693">
    <property type="entry name" value="Glyco_trans_4_5"/>
</dbReference>
<evidence type="ECO:0000256" key="1">
    <source>
        <dbReference type="ARBA" id="ARBA00022676"/>
    </source>
</evidence>
<dbReference type="Proteomes" id="UP000826271">
    <property type="component" value="Unassembled WGS sequence"/>
</dbReference>
<organism evidence="3 4">
    <name type="scientific">Buddleja alternifolia</name>
    <dbReference type="NCBI Taxonomy" id="168488"/>
    <lineage>
        <taxon>Eukaryota</taxon>
        <taxon>Viridiplantae</taxon>
        <taxon>Streptophyta</taxon>
        <taxon>Embryophyta</taxon>
        <taxon>Tracheophyta</taxon>
        <taxon>Spermatophyta</taxon>
        <taxon>Magnoliopsida</taxon>
        <taxon>eudicotyledons</taxon>
        <taxon>Gunneridae</taxon>
        <taxon>Pentapetalae</taxon>
        <taxon>asterids</taxon>
        <taxon>lamiids</taxon>
        <taxon>Lamiales</taxon>
        <taxon>Scrophulariaceae</taxon>
        <taxon>Buddlejeae</taxon>
        <taxon>Buddleja</taxon>
    </lineage>
</organism>
<reference evidence="3" key="1">
    <citation type="submission" date="2019-10" db="EMBL/GenBank/DDBJ databases">
        <authorList>
            <person name="Zhang R."/>
            <person name="Pan Y."/>
            <person name="Wang J."/>
            <person name="Ma R."/>
            <person name="Yu S."/>
        </authorList>
    </citation>
    <scope>NUCLEOTIDE SEQUENCE</scope>
    <source>
        <strain evidence="3">LA-IB0</strain>
        <tissue evidence="3">Leaf</tissue>
    </source>
</reference>
<keyword evidence="1" id="KW-0808">Transferase</keyword>
<evidence type="ECO:0000259" key="2">
    <source>
        <dbReference type="Pfam" id="PF00534"/>
    </source>
</evidence>
<evidence type="ECO:0000313" key="4">
    <source>
        <dbReference type="Proteomes" id="UP000826271"/>
    </source>
</evidence>
<gene>
    <name evidence="3" type="ORF">BUALT_Bualt12G0074700</name>
</gene>
<dbReference type="InterPro" id="IPR001296">
    <property type="entry name" value="Glyco_trans_1"/>
</dbReference>
<dbReference type="AlphaFoldDB" id="A0AAV6WZU4"/>
<comment type="caution">
    <text evidence="3">The sequence shown here is derived from an EMBL/GenBank/DDBJ whole genome shotgun (WGS) entry which is preliminary data.</text>
</comment>
<proteinExistence type="predicted"/>
<dbReference type="SUPFAM" id="SSF53756">
    <property type="entry name" value="UDP-Glycosyltransferase/glycogen phosphorylase"/>
    <property type="match status" value="1"/>
</dbReference>
<dbReference type="PANTHER" id="PTHR47778">
    <property type="entry name" value="BNAA05G14870D PROTEIN"/>
    <property type="match status" value="1"/>
</dbReference>
<accession>A0AAV6WZU4</accession>
<dbReference type="Pfam" id="PF16994">
    <property type="entry name" value="Glyco_trans_4_5"/>
    <property type="match status" value="1"/>
</dbReference>
<dbReference type="EMBL" id="WHWC01000012">
    <property type="protein sequence ID" value="KAG8372520.1"/>
    <property type="molecule type" value="Genomic_DNA"/>
</dbReference>
<feature type="domain" description="Glycosyl transferase family 1" evidence="2">
    <location>
        <begin position="208"/>
        <end position="335"/>
    </location>
</feature>
<evidence type="ECO:0000313" key="3">
    <source>
        <dbReference type="EMBL" id="KAG8372520.1"/>
    </source>
</evidence>
<name>A0AAV6WZU4_9LAMI</name>
<dbReference type="Gene3D" id="3.40.50.2000">
    <property type="entry name" value="Glycogen Phosphorylase B"/>
    <property type="match status" value="1"/>
</dbReference>
<keyword evidence="4" id="KW-1185">Reference proteome</keyword>
<sequence>MEGGNVIRLSPIGSPSFRRLNSPRRECKKCHFQFSVRKSGERSRKKPKVVIEDVESGVDEKIPKQNTTYGLLVGSFGSLEDTILEKGSGTCDRKGTFGRLVWSRKFVLIFHELSMTGAPLAMLELATEFLSCGATISVIVLNKKGGLMPELSRRKIKVLEDESGLRFKTAMKADLIIAGSAVCCSWIGENNAGTTEKIVKKRMSLRDAVRKEMGLTDDDMLVVTLSTIYPGKGHLLLLEWTRLVIEQGSLIKNKDSILTDHDYYYSRTLHQKKEESLKILIGSAGSECNKSVLWTPVTTLVASLYAAADVYVMNSQGLGETFGRVTIEAMAFGLPEHLGELHTIAYVRGDYFLGRKWEEVALFRGEKLLPFSLIA</sequence>
<keyword evidence="1" id="KW-0328">Glycosyltransferase</keyword>
<dbReference type="Pfam" id="PF00534">
    <property type="entry name" value="Glycos_transf_1"/>
    <property type="match status" value="1"/>
</dbReference>
<dbReference type="PANTHER" id="PTHR47778:SF2">
    <property type="entry name" value="GLYCOSYL TRANSFERASE FAMILY 1 DOMAIN-CONTAINING PROTEIN"/>
    <property type="match status" value="1"/>
</dbReference>
<dbReference type="GO" id="GO:0016757">
    <property type="term" value="F:glycosyltransferase activity"/>
    <property type="evidence" value="ECO:0007669"/>
    <property type="project" value="UniProtKB-KW"/>
</dbReference>
<protein>
    <recommendedName>
        <fullName evidence="2">Glycosyl transferase family 1 domain-containing protein</fullName>
    </recommendedName>
</protein>